<evidence type="ECO:0000256" key="9">
    <source>
        <dbReference type="ARBA" id="ARBA00023145"/>
    </source>
</evidence>
<keyword evidence="11" id="KW-0325">Glycoprotein</keyword>
<dbReference type="PROSITE" id="PS50240">
    <property type="entry name" value="TRYPSIN_DOM"/>
    <property type="match status" value="1"/>
</dbReference>
<dbReference type="Pfam" id="PF00089">
    <property type="entry name" value="Trypsin"/>
    <property type="match status" value="1"/>
</dbReference>
<evidence type="ECO:0000256" key="4">
    <source>
        <dbReference type="ARBA" id="ARBA00022670"/>
    </source>
</evidence>
<reference evidence="16" key="2">
    <citation type="submission" date="2020-05" db="UniProtKB">
        <authorList>
            <consortium name="EnsemblMetazoa"/>
        </authorList>
    </citation>
    <scope>IDENTIFICATION</scope>
</reference>
<dbReference type="InterPro" id="IPR001314">
    <property type="entry name" value="Peptidase_S1A"/>
</dbReference>
<dbReference type="GO" id="GO:0006508">
    <property type="term" value="P:proteolysis"/>
    <property type="evidence" value="ECO:0007669"/>
    <property type="project" value="UniProtKB-KW"/>
</dbReference>
<dbReference type="SMART" id="SM00020">
    <property type="entry name" value="Tryp_SPc"/>
    <property type="match status" value="1"/>
</dbReference>
<dbReference type="FunFam" id="2.40.10.10:FF:000146">
    <property type="entry name" value="Serine protease 53"/>
    <property type="match status" value="1"/>
</dbReference>
<dbReference type="Gene3D" id="2.40.10.10">
    <property type="entry name" value="Trypsin-like serine proteases"/>
    <property type="match status" value="2"/>
</dbReference>
<dbReference type="OMA" id="DVQVCCP"/>
<keyword evidence="6" id="KW-0378">Hydrolase</keyword>
<evidence type="ECO:0000256" key="2">
    <source>
        <dbReference type="ARBA" id="ARBA00022525"/>
    </source>
</evidence>
<dbReference type="Proteomes" id="UP000030765">
    <property type="component" value="Unassembled WGS sequence"/>
</dbReference>
<evidence type="ECO:0000256" key="8">
    <source>
        <dbReference type="ARBA" id="ARBA00022859"/>
    </source>
</evidence>
<dbReference type="OrthoDB" id="547031at2759"/>
<organism evidence="15">
    <name type="scientific">Anopheles sinensis</name>
    <name type="common">Mosquito</name>
    <dbReference type="NCBI Taxonomy" id="74873"/>
    <lineage>
        <taxon>Eukaryota</taxon>
        <taxon>Metazoa</taxon>
        <taxon>Ecdysozoa</taxon>
        <taxon>Arthropoda</taxon>
        <taxon>Hexapoda</taxon>
        <taxon>Insecta</taxon>
        <taxon>Pterygota</taxon>
        <taxon>Neoptera</taxon>
        <taxon>Endopterygota</taxon>
        <taxon>Diptera</taxon>
        <taxon>Nematocera</taxon>
        <taxon>Culicoidea</taxon>
        <taxon>Culicidae</taxon>
        <taxon>Anophelinae</taxon>
        <taxon>Anopheles</taxon>
    </lineage>
</organism>
<dbReference type="VEuPathDB" id="VectorBase:ASIS023383"/>
<evidence type="ECO:0000256" key="6">
    <source>
        <dbReference type="ARBA" id="ARBA00022801"/>
    </source>
</evidence>
<evidence type="ECO:0000256" key="13">
    <source>
        <dbReference type="SAM" id="SignalP"/>
    </source>
</evidence>
<keyword evidence="8" id="KW-0391">Immunity</keyword>
<keyword evidence="17" id="KW-1185">Reference proteome</keyword>
<feature type="chain" id="PRO_5001785317" evidence="13">
    <location>
        <begin position="22"/>
        <end position="356"/>
    </location>
</feature>
<dbReference type="EMBL" id="KE525396">
    <property type="protein sequence ID" value="KFB52508.1"/>
    <property type="molecule type" value="Genomic_DNA"/>
</dbReference>
<dbReference type="InterPro" id="IPR051487">
    <property type="entry name" value="Ser/Thr_Proteases_Immune/Dev"/>
</dbReference>
<accession>A0A084WQL4</accession>
<comment type="subcellular location">
    <subcellularLocation>
        <location evidence="1">Secreted</location>
    </subcellularLocation>
</comment>
<protein>
    <submittedName>
        <fullName evidence="15">AGAP009214-PA-like protein</fullName>
    </submittedName>
</protein>
<gene>
    <name evidence="15" type="ORF">ZHAS_00020755</name>
</gene>
<evidence type="ECO:0000313" key="17">
    <source>
        <dbReference type="Proteomes" id="UP000030765"/>
    </source>
</evidence>
<dbReference type="AlphaFoldDB" id="A0A084WQL4"/>
<dbReference type="EnsemblMetazoa" id="ASIC020755-RA">
    <property type="protein sequence ID" value="ASIC020755-PA"/>
    <property type="gene ID" value="ASIC020755"/>
</dbReference>
<dbReference type="EMBL" id="ATLV01025639">
    <property type="status" value="NOT_ANNOTATED_CDS"/>
    <property type="molecule type" value="Genomic_DNA"/>
</dbReference>
<dbReference type="GO" id="GO:0004252">
    <property type="term" value="F:serine-type endopeptidase activity"/>
    <property type="evidence" value="ECO:0007669"/>
    <property type="project" value="InterPro"/>
</dbReference>
<dbReference type="STRING" id="74873.A0A084WQL4"/>
<evidence type="ECO:0000313" key="15">
    <source>
        <dbReference type="EMBL" id="KFB52508.1"/>
    </source>
</evidence>
<dbReference type="PANTHER" id="PTHR24256">
    <property type="entry name" value="TRYPTASE-RELATED"/>
    <property type="match status" value="1"/>
</dbReference>
<dbReference type="InterPro" id="IPR009003">
    <property type="entry name" value="Peptidase_S1_PA"/>
</dbReference>
<comment type="similarity">
    <text evidence="12">Belongs to the peptidase S1 family. CLIP subfamily.</text>
</comment>
<feature type="domain" description="Peptidase S1" evidence="14">
    <location>
        <begin position="111"/>
        <end position="355"/>
    </location>
</feature>
<dbReference type="VEuPathDB" id="VectorBase:ASIC020755"/>
<evidence type="ECO:0000259" key="14">
    <source>
        <dbReference type="PROSITE" id="PS50240"/>
    </source>
</evidence>
<evidence type="ECO:0000313" key="16">
    <source>
        <dbReference type="EnsemblMetazoa" id="ASIC020755-PA"/>
    </source>
</evidence>
<keyword evidence="2" id="KW-0964">Secreted</keyword>
<dbReference type="SUPFAM" id="SSF50494">
    <property type="entry name" value="Trypsin-like serine proteases"/>
    <property type="match status" value="1"/>
</dbReference>
<keyword evidence="7" id="KW-0720">Serine protease</keyword>
<feature type="signal peptide" evidence="13">
    <location>
        <begin position="1"/>
        <end position="21"/>
    </location>
</feature>
<keyword evidence="3" id="KW-0399">Innate immunity</keyword>
<evidence type="ECO:0000256" key="12">
    <source>
        <dbReference type="ARBA" id="ARBA00024195"/>
    </source>
</evidence>
<dbReference type="GO" id="GO:0045087">
    <property type="term" value="P:innate immune response"/>
    <property type="evidence" value="ECO:0007669"/>
    <property type="project" value="UniProtKB-KW"/>
</dbReference>
<evidence type="ECO:0000256" key="1">
    <source>
        <dbReference type="ARBA" id="ARBA00004613"/>
    </source>
</evidence>
<evidence type="ECO:0000256" key="11">
    <source>
        <dbReference type="ARBA" id="ARBA00023180"/>
    </source>
</evidence>
<sequence length="356" mass="39691">MESTALVLSLLAIVACQTAVAMFNRCSNGDACIDIRQCDRFGPHYNEPAKWSPSLREEFRNRVCERESSNGVNVYKVCCPQPAVTTPAGKLTQRLDLLDLENCGPYSEDRISFGSTAKLFQYPWMALIRSKGKWICGGTLINDRYVLTAAHCVKSRVFEFVRLGEFELNRTIDCDLRNEECAPAPQDIPVERDIMHEGYSARRKQNDIALLRLARAATLNENVKPICLPVGAASQTIVPSYYVTGWGSTENSLFSNKLQFAEQQLVPLDECQTRLTEEDKHVRLVDTQMCAIGVKNLSENCIGDSGGPLKSVSINARYVQYGVVSFGLNSCGKKSAPGVYTRVESYMDWILSNLED</sequence>
<evidence type="ECO:0000256" key="7">
    <source>
        <dbReference type="ARBA" id="ARBA00022825"/>
    </source>
</evidence>
<dbReference type="CDD" id="cd00190">
    <property type="entry name" value="Tryp_SPc"/>
    <property type="match status" value="1"/>
</dbReference>
<evidence type="ECO:0000256" key="3">
    <source>
        <dbReference type="ARBA" id="ARBA00022588"/>
    </source>
</evidence>
<keyword evidence="4" id="KW-0645">Protease</keyword>
<name>A0A084WQL4_ANOSI</name>
<dbReference type="PROSITE" id="PS00134">
    <property type="entry name" value="TRYPSIN_HIS"/>
    <property type="match status" value="1"/>
</dbReference>
<evidence type="ECO:0000256" key="10">
    <source>
        <dbReference type="ARBA" id="ARBA00023157"/>
    </source>
</evidence>
<keyword evidence="10" id="KW-1015">Disulfide bond</keyword>
<proteinExistence type="inferred from homology"/>
<reference evidence="15 17" key="1">
    <citation type="journal article" date="2014" name="BMC Genomics">
        <title>Genome sequence of Anopheles sinensis provides insight into genetics basis of mosquito competence for malaria parasites.</title>
        <authorList>
            <person name="Zhou D."/>
            <person name="Zhang D."/>
            <person name="Ding G."/>
            <person name="Shi L."/>
            <person name="Hou Q."/>
            <person name="Ye Y."/>
            <person name="Xu Y."/>
            <person name="Zhou H."/>
            <person name="Xiong C."/>
            <person name="Li S."/>
            <person name="Yu J."/>
            <person name="Hong S."/>
            <person name="Yu X."/>
            <person name="Zou P."/>
            <person name="Chen C."/>
            <person name="Chang X."/>
            <person name="Wang W."/>
            <person name="Lv Y."/>
            <person name="Sun Y."/>
            <person name="Ma L."/>
            <person name="Shen B."/>
            <person name="Zhu C."/>
        </authorList>
    </citation>
    <scope>NUCLEOTIDE SEQUENCE [LARGE SCALE GENOMIC DNA]</scope>
</reference>
<evidence type="ECO:0000256" key="5">
    <source>
        <dbReference type="ARBA" id="ARBA00022729"/>
    </source>
</evidence>
<dbReference type="GO" id="GO:0005576">
    <property type="term" value="C:extracellular region"/>
    <property type="evidence" value="ECO:0007669"/>
    <property type="project" value="UniProtKB-SubCell"/>
</dbReference>
<keyword evidence="9" id="KW-0865">Zymogen</keyword>
<dbReference type="InterPro" id="IPR001254">
    <property type="entry name" value="Trypsin_dom"/>
</dbReference>
<dbReference type="InterPro" id="IPR043504">
    <property type="entry name" value="Peptidase_S1_PA_chymotrypsin"/>
</dbReference>
<dbReference type="PRINTS" id="PR00722">
    <property type="entry name" value="CHYMOTRYPSIN"/>
</dbReference>
<dbReference type="InterPro" id="IPR018114">
    <property type="entry name" value="TRYPSIN_HIS"/>
</dbReference>
<keyword evidence="5 13" id="KW-0732">Signal</keyword>